<feature type="region of interest" description="Disordered" evidence="1">
    <location>
        <begin position="1"/>
        <end position="27"/>
    </location>
</feature>
<proteinExistence type="predicted"/>
<dbReference type="OrthoDB" id="9970124at2759"/>
<dbReference type="GO" id="GO:0016810">
    <property type="term" value="F:hydrolase activity, acting on carbon-nitrogen (but not peptide) bonds"/>
    <property type="evidence" value="ECO:0007669"/>
    <property type="project" value="InterPro"/>
</dbReference>
<evidence type="ECO:0000256" key="1">
    <source>
        <dbReference type="SAM" id="MobiDB-lite"/>
    </source>
</evidence>
<comment type="caution">
    <text evidence="3">The sequence shown here is derived from an EMBL/GenBank/DDBJ whole genome shotgun (WGS) entry which is preliminary data.</text>
</comment>
<dbReference type="EMBL" id="BRXY01000181">
    <property type="protein sequence ID" value="GMH74648.1"/>
    <property type="molecule type" value="Genomic_DNA"/>
</dbReference>
<protein>
    <recommendedName>
        <fullName evidence="2">NodB homology domain-containing protein</fullName>
    </recommendedName>
</protein>
<feature type="domain" description="NodB homology" evidence="2">
    <location>
        <begin position="79"/>
        <end position="297"/>
    </location>
</feature>
<organism evidence="3 4">
    <name type="scientific">Triparma strigata</name>
    <dbReference type="NCBI Taxonomy" id="1606541"/>
    <lineage>
        <taxon>Eukaryota</taxon>
        <taxon>Sar</taxon>
        <taxon>Stramenopiles</taxon>
        <taxon>Ochrophyta</taxon>
        <taxon>Bolidophyceae</taxon>
        <taxon>Parmales</taxon>
        <taxon>Triparmaceae</taxon>
        <taxon>Triparma</taxon>
    </lineage>
</organism>
<dbReference type="Proteomes" id="UP001165085">
    <property type="component" value="Unassembled WGS sequence"/>
</dbReference>
<dbReference type="GO" id="GO:0005975">
    <property type="term" value="P:carbohydrate metabolic process"/>
    <property type="evidence" value="ECO:0007669"/>
    <property type="project" value="InterPro"/>
</dbReference>
<dbReference type="Pfam" id="PF01522">
    <property type="entry name" value="Polysacc_deac_1"/>
    <property type="match status" value="1"/>
</dbReference>
<evidence type="ECO:0000259" key="2">
    <source>
        <dbReference type="PROSITE" id="PS51677"/>
    </source>
</evidence>
<dbReference type="InterPro" id="IPR017625">
    <property type="entry name" value="PuuE"/>
</dbReference>
<dbReference type="PANTHER" id="PTHR43123">
    <property type="entry name" value="POLYSACCHARIDE DEACETYLASE-RELATED"/>
    <property type="match status" value="1"/>
</dbReference>
<evidence type="ECO:0000313" key="4">
    <source>
        <dbReference type="Proteomes" id="UP001165085"/>
    </source>
</evidence>
<dbReference type="PROSITE" id="PS51677">
    <property type="entry name" value="NODB"/>
    <property type="match status" value="1"/>
</dbReference>
<keyword evidence="4" id="KW-1185">Reference proteome</keyword>
<accession>A0A9W7AT66</accession>
<dbReference type="SUPFAM" id="SSF88713">
    <property type="entry name" value="Glycoside hydrolase/deacetylase"/>
    <property type="match status" value="1"/>
</dbReference>
<dbReference type="InterPro" id="IPR011330">
    <property type="entry name" value="Glyco_hydro/deAcase_b/a-brl"/>
</dbReference>
<gene>
    <name evidence="3" type="ORF">TrST_g3987</name>
</gene>
<reference evidence="4" key="1">
    <citation type="journal article" date="2023" name="Commun. Biol.">
        <title>Genome analysis of Parmales, the sister group of diatoms, reveals the evolutionary specialization of diatoms from phago-mixotrophs to photoautotrophs.</title>
        <authorList>
            <person name="Ban H."/>
            <person name="Sato S."/>
            <person name="Yoshikawa S."/>
            <person name="Yamada K."/>
            <person name="Nakamura Y."/>
            <person name="Ichinomiya M."/>
            <person name="Sato N."/>
            <person name="Blanc-Mathieu R."/>
            <person name="Endo H."/>
            <person name="Kuwata A."/>
            <person name="Ogata H."/>
        </authorList>
    </citation>
    <scope>NUCLEOTIDE SEQUENCE [LARGE SCALE GENOMIC DNA]</scope>
    <source>
        <strain evidence="4">NIES 3701</strain>
    </source>
</reference>
<sequence>MDSNDGKSVYGPPMKQRDVVGYGRNPPDPKWPGNAKVCLSIVLNYEEGGENCLLHGDSQSEGLLSEIIGCPPYPGQRHTNMESLYEYGSRAGFWRIYRILTDRKLPTTVFAVGMALKRNPEACEAMVDAGWEVSSHGYRWIDYQDVKEEDEVSHIQKTIAVHEEMIGKRPVGIYQGKPNENTRKHVVESGFLYDNDCYNDDLPHWDCTFEKPHLIIPYTLDNNDMRYNINNGFSCGSQYCEYLKDALDTLLEEGSAGSPKMMTIGLHCRIVGKPGRAKGLVDFLEYVLSKGSDVWVARRDQVAKHWYENHYPEGHGEAPEVELVGFK</sequence>
<evidence type="ECO:0000313" key="3">
    <source>
        <dbReference type="EMBL" id="GMH74648.1"/>
    </source>
</evidence>
<dbReference type="InterPro" id="IPR002509">
    <property type="entry name" value="NODB_dom"/>
</dbReference>
<dbReference type="Gene3D" id="3.20.20.370">
    <property type="entry name" value="Glycoside hydrolase/deacetylase"/>
    <property type="match status" value="1"/>
</dbReference>
<dbReference type="CDD" id="cd10977">
    <property type="entry name" value="CE4_PuuE_SpCDA1"/>
    <property type="match status" value="1"/>
</dbReference>
<dbReference type="NCBIfam" id="TIGR03212">
    <property type="entry name" value="uraD_N-term-dom"/>
    <property type="match status" value="1"/>
</dbReference>
<name>A0A9W7AT66_9STRA</name>
<dbReference type="PANTHER" id="PTHR43123:SF1">
    <property type="entry name" value="POLYSACCHARIDE DEACETYLASE-RELATED"/>
    <property type="match status" value="1"/>
</dbReference>
<dbReference type="AlphaFoldDB" id="A0A9W7AT66"/>